<dbReference type="Pfam" id="PF00111">
    <property type="entry name" value="Fer2"/>
    <property type="match status" value="1"/>
</dbReference>
<dbReference type="InterPro" id="IPR036010">
    <property type="entry name" value="2Fe-2S_ferredoxin-like_sf"/>
</dbReference>
<dbReference type="InterPro" id="IPR001041">
    <property type="entry name" value="2Fe-2S_ferredoxin-type"/>
</dbReference>
<feature type="domain" description="2Fe-2S ferredoxin-type" evidence="1">
    <location>
        <begin position="10"/>
        <end position="100"/>
    </location>
</feature>
<evidence type="ECO:0000259" key="1">
    <source>
        <dbReference type="PROSITE" id="PS51085"/>
    </source>
</evidence>
<dbReference type="PROSITE" id="PS00197">
    <property type="entry name" value="2FE2S_FER_1"/>
    <property type="match status" value="1"/>
</dbReference>
<sequence>MSDEAPCPVFDVRIADTGEVYQCPARETLLKAMARLGRKGIPSGCHGGGCGVCKVRVTGEVTTMAMSRSHVSEAEERQGYVLACRCYPRGHLSVEVVGKLHKAVTRPRYGFV</sequence>
<dbReference type="CDD" id="cd00207">
    <property type="entry name" value="fer2"/>
    <property type="match status" value="1"/>
</dbReference>
<dbReference type="GO" id="GO:0004497">
    <property type="term" value="F:monooxygenase activity"/>
    <property type="evidence" value="ECO:0007669"/>
    <property type="project" value="UniProtKB-KW"/>
</dbReference>
<accession>A0A5B8RGQ9</accession>
<dbReference type="GO" id="GO:0051537">
    <property type="term" value="F:2 iron, 2 sulfur cluster binding"/>
    <property type="evidence" value="ECO:0007669"/>
    <property type="project" value="InterPro"/>
</dbReference>
<name>A0A5B8RGQ9_9ZZZZ</name>
<organism evidence="2">
    <name type="scientific">uncultured organism</name>
    <dbReference type="NCBI Taxonomy" id="155900"/>
    <lineage>
        <taxon>unclassified sequences</taxon>
        <taxon>environmental samples</taxon>
    </lineage>
</organism>
<keyword evidence="2" id="KW-0503">Monooxygenase</keyword>
<keyword evidence="2" id="KW-0560">Oxidoreductase</keyword>
<reference evidence="2" key="1">
    <citation type="submission" date="2019-06" db="EMBL/GenBank/DDBJ databases">
        <authorList>
            <person name="Murdoch R.W."/>
            <person name="Fathepure B."/>
        </authorList>
    </citation>
    <scope>NUCLEOTIDE SEQUENCE</scope>
</reference>
<dbReference type="EMBL" id="MN079216">
    <property type="protein sequence ID" value="QEA07223.1"/>
    <property type="molecule type" value="Genomic_DNA"/>
</dbReference>
<dbReference type="Gene3D" id="3.10.20.30">
    <property type="match status" value="1"/>
</dbReference>
<protein>
    <submittedName>
        <fullName evidence="2">Toluene-4-monooxygenase system, ferredoxin--NAD(+) reductase component</fullName>
        <ecNumber evidence="2">1.18.1.3</ecNumber>
    </submittedName>
</protein>
<dbReference type="InterPro" id="IPR012675">
    <property type="entry name" value="Beta-grasp_dom_sf"/>
</dbReference>
<dbReference type="PROSITE" id="PS51085">
    <property type="entry name" value="2FE2S_FER_2"/>
    <property type="match status" value="1"/>
</dbReference>
<dbReference type="EC" id="1.18.1.3" evidence="2"/>
<dbReference type="SUPFAM" id="SSF54292">
    <property type="entry name" value="2Fe-2S ferredoxin-like"/>
    <property type="match status" value="1"/>
</dbReference>
<proteinExistence type="predicted"/>
<dbReference type="GO" id="GO:0008860">
    <property type="term" value="F:ferredoxin-NAD+ reductase activity"/>
    <property type="evidence" value="ECO:0007669"/>
    <property type="project" value="UniProtKB-EC"/>
</dbReference>
<evidence type="ECO:0000313" key="2">
    <source>
        <dbReference type="EMBL" id="QEA07223.1"/>
    </source>
</evidence>
<dbReference type="InterPro" id="IPR006058">
    <property type="entry name" value="2Fe2S_fd_BS"/>
</dbReference>
<dbReference type="AlphaFoldDB" id="A0A5B8RGQ9"/>
<gene>
    <name evidence="2" type="primary">tmoF</name>
    <name evidence="2" type="ORF">KBTEX_03571</name>
</gene>